<keyword evidence="2" id="KW-1185">Reference proteome</keyword>
<reference evidence="1 2" key="1">
    <citation type="journal article" date="2017" name="G3 (Bethesda)">
        <title>The Physical Genome Mapping of Anopheles albimanus Corrected Scaffold Misassemblies and Identified Interarm Rearrangements in Genus Anopheles.</title>
        <authorList>
            <person name="Artemov G.N."/>
            <person name="Peery A.N."/>
            <person name="Jiang X."/>
            <person name="Tu Z."/>
            <person name="Stegniy V.N."/>
            <person name="Sharakhova M.V."/>
            <person name="Sharakhov I.V."/>
        </authorList>
    </citation>
    <scope>NUCLEOTIDE SEQUENCE [LARGE SCALE GENOMIC DNA]</scope>
    <source>
        <strain evidence="1 2">ALBI9_A</strain>
    </source>
</reference>
<organism evidence="1 2">
    <name type="scientific">Anopheles albimanus</name>
    <name type="common">New world malaria mosquito</name>
    <dbReference type="NCBI Taxonomy" id="7167"/>
    <lineage>
        <taxon>Eukaryota</taxon>
        <taxon>Metazoa</taxon>
        <taxon>Ecdysozoa</taxon>
        <taxon>Arthropoda</taxon>
        <taxon>Hexapoda</taxon>
        <taxon>Insecta</taxon>
        <taxon>Pterygota</taxon>
        <taxon>Neoptera</taxon>
        <taxon>Endopterygota</taxon>
        <taxon>Diptera</taxon>
        <taxon>Nematocera</taxon>
        <taxon>Culicoidea</taxon>
        <taxon>Culicidae</taxon>
        <taxon>Anophelinae</taxon>
        <taxon>Anopheles</taxon>
    </lineage>
</organism>
<reference evidence="1" key="2">
    <citation type="submission" date="2022-08" db="UniProtKB">
        <authorList>
            <consortium name="EnsemblMetazoa"/>
        </authorList>
    </citation>
    <scope>IDENTIFICATION</scope>
    <source>
        <strain evidence="1">STECLA/ALBI9_A</strain>
    </source>
</reference>
<name>A0A182FWM0_ANOAL</name>
<evidence type="ECO:0000313" key="2">
    <source>
        <dbReference type="Proteomes" id="UP000069272"/>
    </source>
</evidence>
<evidence type="ECO:0000313" key="1">
    <source>
        <dbReference type="EnsemblMetazoa" id="AALB014063-PA"/>
    </source>
</evidence>
<dbReference type="AlphaFoldDB" id="A0A182FWM0"/>
<accession>A0A182FWM0</accession>
<dbReference type="Proteomes" id="UP000069272">
    <property type="component" value="Chromosome 2L"/>
</dbReference>
<dbReference type="VEuPathDB" id="VectorBase:AALB014063"/>
<proteinExistence type="predicted"/>
<dbReference type="EnsemblMetazoa" id="AALB014063-RA">
    <property type="protein sequence ID" value="AALB014063-PA"/>
    <property type="gene ID" value="AALB014063"/>
</dbReference>
<protein>
    <submittedName>
        <fullName evidence="1">Uncharacterized protein</fullName>
    </submittedName>
</protein>
<sequence>MFDRAQTVRGDKGEFAKWLERFSLLRFEGTSMEHQRSRERIGESFQYMMQEQAIS</sequence>